<keyword evidence="5" id="KW-0235">DNA replication</keyword>
<evidence type="ECO:0000256" key="6">
    <source>
        <dbReference type="ARBA" id="ARBA00022932"/>
    </source>
</evidence>
<evidence type="ECO:0000313" key="10">
    <source>
        <dbReference type="EMBL" id="MPM65102.1"/>
    </source>
</evidence>
<dbReference type="InterPro" id="IPR002298">
    <property type="entry name" value="DNA_polymerase_A"/>
</dbReference>
<keyword evidence="7" id="KW-0238">DNA-binding</keyword>
<dbReference type="SMART" id="SM00482">
    <property type="entry name" value="POLAc"/>
    <property type="match status" value="1"/>
</dbReference>
<protein>
    <recommendedName>
        <fullName evidence="2">DNA-directed DNA polymerase</fullName>
        <ecNumber evidence="2">2.7.7.7</ecNumber>
    </recommendedName>
</protein>
<dbReference type="Gene3D" id="1.10.150.20">
    <property type="entry name" value="5' to 3' exonuclease, C-terminal subdomain"/>
    <property type="match status" value="1"/>
</dbReference>
<proteinExistence type="inferred from homology"/>
<gene>
    <name evidence="10" type="primary">polA_38</name>
    <name evidence="10" type="ORF">SDC9_111994</name>
</gene>
<name>A0A645BIJ9_9ZZZZ</name>
<evidence type="ECO:0000259" key="9">
    <source>
        <dbReference type="SMART" id="SM00482"/>
    </source>
</evidence>
<evidence type="ECO:0000256" key="2">
    <source>
        <dbReference type="ARBA" id="ARBA00012417"/>
    </source>
</evidence>
<dbReference type="AlphaFoldDB" id="A0A645BIJ9"/>
<comment type="caution">
    <text evidence="10">The sequence shown here is derived from an EMBL/GenBank/DDBJ whole genome shotgun (WGS) entry which is preliminary data.</text>
</comment>
<keyword evidence="6" id="KW-0239">DNA-directed DNA polymerase</keyword>
<dbReference type="Pfam" id="PF00476">
    <property type="entry name" value="DNA_pol_A"/>
    <property type="match status" value="1"/>
</dbReference>
<dbReference type="GO" id="GO:0003887">
    <property type="term" value="F:DNA-directed DNA polymerase activity"/>
    <property type="evidence" value="ECO:0007669"/>
    <property type="project" value="UniProtKB-KW"/>
</dbReference>
<dbReference type="InterPro" id="IPR019760">
    <property type="entry name" value="DNA-dir_DNA_pol_A_CS"/>
</dbReference>
<dbReference type="InterPro" id="IPR043502">
    <property type="entry name" value="DNA/RNA_pol_sf"/>
</dbReference>
<reference evidence="10" key="1">
    <citation type="submission" date="2019-08" db="EMBL/GenBank/DDBJ databases">
        <authorList>
            <person name="Kucharzyk K."/>
            <person name="Murdoch R.W."/>
            <person name="Higgins S."/>
            <person name="Loffler F."/>
        </authorList>
    </citation>
    <scope>NUCLEOTIDE SEQUENCE</scope>
</reference>
<evidence type="ECO:0000256" key="7">
    <source>
        <dbReference type="ARBA" id="ARBA00023125"/>
    </source>
</evidence>
<accession>A0A645BIJ9</accession>
<dbReference type="PANTHER" id="PTHR10133:SF27">
    <property type="entry name" value="DNA POLYMERASE NU"/>
    <property type="match status" value="1"/>
</dbReference>
<dbReference type="SUPFAM" id="SSF56672">
    <property type="entry name" value="DNA/RNA polymerases"/>
    <property type="match status" value="1"/>
</dbReference>
<dbReference type="EC" id="2.7.7.7" evidence="2"/>
<dbReference type="Gene3D" id="3.30.70.370">
    <property type="match status" value="1"/>
</dbReference>
<evidence type="ECO:0000256" key="1">
    <source>
        <dbReference type="ARBA" id="ARBA00007705"/>
    </source>
</evidence>
<dbReference type="PANTHER" id="PTHR10133">
    <property type="entry name" value="DNA POLYMERASE I"/>
    <property type="match status" value="1"/>
</dbReference>
<evidence type="ECO:0000256" key="5">
    <source>
        <dbReference type="ARBA" id="ARBA00022705"/>
    </source>
</evidence>
<comment type="similarity">
    <text evidence="1">Belongs to the DNA polymerase type-A family.</text>
</comment>
<dbReference type="PRINTS" id="PR00868">
    <property type="entry name" value="DNAPOLI"/>
</dbReference>
<dbReference type="GO" id="GO:0003677">
    <property type="term" value="F:DNA binding"/>
    <property type="evidence" value="ECO:0007669"/>
    <property type="project" value="UniProtKB-KW"/>
</dbReference>
<keyword evidence="4 10" id="KW-0548">Nucleotidyltransferase</keyword>
<dbReference type="PROSITE" id="PS00447">
    <property type="entry name" value="DNA_POLYMERASE_A"/>
    <property type="match status" value="1"/>
</dbReference>
<dbReference type="InterPro" id="IPR001098">
    <property type="entry name" value="DNA-dir_DNA_pol_A_palm_dom"/>
</dbReference>
<dbReference type="GO" id="GO:0006302">
    <property type="term" value="P:double-strand break repair"/>
    <property type="evidence" value="ECO:0007669"/>
    <property type="project" value="TreeGrafter"/>
</dbReference>
<dbReference type="FunFam" id="1.10.150.20:FF:000002">
    <property type="entry name" value="DNA polymerase I"/>
    <property type="match status" value="1"/>
</dbReference>
<dbReference type="EMBL" id="VSSQ01020331">
    <property type="protein sequence ID" value="MPM65102.1"/>
    <property type="molecule type" value="Genomic_DNA"/>
</dbReference>
<evidence type="ECO:0000256" key="4">
    <source>
        <dbReference type="ARBA" id="ARBA00022695"/>
    </source>
</evidence>
<evidence type="ECO:0000256" key="8">
    <source>
        <dbReference type="ARBA" id="ARBA00049244"/>
    </source>
</evidence>
<sequence>MANERKLIQTFIDHEDIHTQTAMEVFGVAREDVTSSMRRQAKAVNFGIVYGISDFGLSQQLQIDMKTAQGYIDRYFASYPGIRIFMDEVVQFCQTNGYVRTLLNRRRYIPEINDKNYMTREFGKRAAMNAPIQGTAADLIKLAMVNIAKAIKAKNYQSQMILQVHDELIFNVTPDELADMKVLIEKEMEHAMILNVPLEAKCVQGYNWYDAK</sequence>
<organism evidence="10">
    <name type="scientific">bioreactor metagenome</name>
    <dbReference type="NCBI Taxonomy" id="1076179"/>
    <lineage>
        <taxon>unclassified sequences</taxon>
        <taxon>metagenomes</taxon>
        <taxon>ecological metagenomes</taxon>
    </lineage>
</organism>
<keyword evidence="3 10" id="KW-0808">Transferase</keyword>
<evidence type="ECO:0000256" key="3">
    <source>
        <dbReference type="ARBA" id="ARBA00022679"/>
    </source>
</evidence>
<dbReference type="GO" id="GO:0006261">
    <property type="term" value="P:DNA-templated DNA replication"/>
    <property type="evidence" value="ECO:0007669"/>
    <property type="project" value="InterPro"/>
</dbReference>
<feature type="domain" description="DNA-directed DNA polymerase family A palm" evidence="9">
    <location>
        <begin position="1"/>
        <end position="176"/>
    </location>
</feature>
<comment type="catalytic activity">
    <reaction evidence="8">
        <text>DNA(n) + a 2'-deoxyribonucleoside 5'-triphosphate = DNA(n+1) + diphosphate</text>
        <dbReference type="Rhea" id="RHEA:22508"/>
        <dbReference type="Rhea" id="RHEA-COMP:17339"/>
        <dbReference type="Rhea" id="RHEA-COMP:17340"/>
        <dbReference type="ChEBI" id="CHEBI:33019"/>
        <dbReference type="ChEBI" id="CHEBI:61560"/>
        <dbReference type="ChEBI" id="CHEBI:173112"/>
        <dbReference type="EC" id="2.7.7.7"/>
    </reaction>
</comment>